<dbReference type="OrthoDB" id="9795390at2"/>
<evidence type="ECO:0000256" key="2">
    <source>
        <dbReference type="ARBA" id="ARBA00022679"/>
    </source>
</evidence>
<organism evidence="6 7">
    <name type="scientific">Salinisphaera japonica YTM-1</name>
    <dbReference type="NCBI Taxonomy" id="1209778"/>
    <lineage>
        <taxon>Bacteria</taxon>
        <taxon>Pseudomonadati</taxon>
        <taxon>Pseudomonadota</taxon>
        <taxon>Gammaproteobacteria</taxon>
        <taxon>Salinisphaerales</taxon>
        <taxon>Salinisphaeraceae</taxon>
        <taxon>Salinisphaera</taxon>
    </lineage>
</organism>
<feature type="domain" description="Protein kinase" evidence="5">
    <location>
        <begin position="133"/>
        <end position="477"/>
    </location>
</feature>
<protein>
    <submittedName>
        <fullName evidence="6">ABC transporter</fullName>
    </submittedName>
</protein>
<comment type="caution">
    <text evidence="6">The sequence shown here is derived from an EMBL/GenBank/DDBJ whole genome shotgun (WGS) entry which is preliminary data.</text>
</comment>
<proteinExistence type="inferred from homology"/>
<dbReference type="Proteomes" id="UP000285310">
    <property type="component" value="Unassembled WGS sequence"/>
</dbReference>
<dbReference type="GO" id="GO:0005524">
    <property type="term" value="F:ATP binding"/>
    <property type="evidence" value="ECO:0007669"/>
    <property type="project" value="UniProtKB-KW"/>
</dbReference>
<evidence type="ECO:0000313" key="7">
    <source>
        <dbReference type="Proteomes" id="UP000285310"/>
    </source>
</evidence>
<keyword evidence="3" id="KW-0547">Nucleotide-binding</keyword>
<dbReference type="GO" id="GO:0006744">
    <property type="term" value="P:ubiquinone biosynthetic process"/>
    <property type="evidence" value="ECO:0007669"/>
    <property type="project" value="TreeGrafter"/>
</dbReference>
<keyword evidence="7" id="KW-1185">Reference proteome</keyword>
<dbReference type="InParanoid" id="A0A423PNJ0"/>
<dbReference type="EMBL" id="AYKG01000029">
    <property type="protein sequence ID" value="ROO27185.1"/>
    <property type="molecule type" value="Genomic_DNA"/>
</dbReference>
<evidence type="ECO:0000256" key="1">
    <source>
        <dbReference type="ARBA" id="ARBA00009670"/>
    </source>
</evidence>
<keyword evidence="2" id="KW-0808">Transferase</keyword>
<dbReference type="InterPro" id="IPR004147">
    <property type="entry name" value="ABC1_dom"/>
</dbReference>
<evidence type="ECO:0000313" key="6">
    <source>
        <dbReference type="EMBL" id="ROO27185.1"/>
    </source>
</evidence>
<gene>
    <name evidence="6" type="ORF">SAJA_09825</name>
</gene>
<name>A0A423PNJ0_9GAMM</name>
<evidence type="ECO:0000256" key="3">
    <source>
        <dbReference type="ARBA" id="ARBA00022741"/>
    </source>
</evidence>
<dbReference type="GO" id="GO:0004672">
    <property type="term" value="F:protein kinase activity"/>
    <property type="evidence" value="ECO:0007669"/>
    <property type="project" value="InterPro"/>
</dbReference>
<dbReference type="SUPFAM" id="SSF56112">
    <property type="entry name" value="Protein kinase-like (PK-like)"/>
    <property type="match status" value="1"/>
</dbReference>
<dbReference type="CDD" id="cd13970">
    <property type="entry name" value="ABC1_ADCK3"/>
    <property type="match status" value="1"/>
</dbReference>
<dbReference type="PANTHER" id="PTHR43851:SF3">
    <property type="entry name" value="COENZYME Q8"/>
    <property type="match status" value="1"/>
</dbReference>
<dbReference type="InterPro" id="IPR000719">
    <property type="entry name" value="Prot_kinase_dom"/>
</dbReference>
<dbReference type="Pfam" id="PF03109">
    <property type="entry name" value="ABC1"/>
    <property type="match status" value="1"/>
</dbReference>
<evidence type="ECO:0000259" key="5">
    <source>
        <dbReference type="PROSITE" id="PS50011"/>
    </source>
</evidence>
<dbReference type="PROSITE" id="PS50011">
    <property type="entry name" value="PROTEIN_KINASE_DOM"/>
    <property type="match status" value="1"/>
</dbReference>
<dbReference type="PANTHER" id="PTHR43851">
    <property type="match status" value="1"/>
</dbReference>
<evidence type="ECO:0000256" key="4">
    <source>
        <dbReference type="ARBA" id="ARBA00022840"/>
    </source>
</evidence>
<comment type="similarity">
    <text evidence="1">Belongs to the protein kinase superfamily. ADCK protein kinase family.</text>
</comment>
<dbReference type="AlphaFoldDB" id="A0A423PNJ0"/>
<dbReference type="InterPro" id="IPR034646">
    <property type="entry name" value="ADCK3_dom"/>
</dbReference>
<accession>A0A423PNJ0</accession>
<keyword evidence="4" id="KW-0067">ATP-binding</keyword>
<reference evidence="6 7" key="1">
    <citation type="submission" date="2013-10" db="EMBL/GenBank/DDBJ databases">
        <title>Salinisphaera japonica YTM-1 Genome Sequencing.</title>
        <authorList>
            <person name="Lai Q."/>
            <person name="Li C."/>
            <person name="Shao Z."/>
        </authorList>
    </citation>
    <scope>NUCLEOTIDE SEQUENCE [LARGE SCALE GENOMIC DNA]</scope>
    <source>
        <strain evidence="6 7">YTM-1</strain>
    </source>
</reference>
<dbReference type="InterPro" id="IPR051409">
    <property type="entry name" value="Atypical_kinase_ADCK"/>
</dbReference>
<dbReference type="RefSeq" id="WP_123658458.1">
    <property type="nucleotide sequence ID" value="NZ_AYKG01000029.1"/>
</dbReference>
<dbReference type="InterPro" id="IPR011009">
    <property type="entry name" value="Kinase-like_dom_sf"/>
</dbReference>
<sequence length="477" mass="54351">MANNSKSDKRKPLKLKTGSFDRNAAMARMGVMAGASYATHTFGNLFRNKSDREARNREFYVRQAQFLADELGQLKGSVMKVGQMLSVYGQYFMPPEAIEVLRSLQDDSPPVAWDDLAPVVRERLGAERLAELEIDEEPLAAASLGQVHRARRKSDGRELCIKIQYPQLADAIDSDIRTLTNIVRLARLVPKGIELNAIMEEVREMIYREVDYDRELRMTREFGERLAHDDRYVVPEVFPEYSTETVLVTSFEAASHVQSEAVKALAQPRRNRLGGAALELFFLEFFDWGIVQTDPHFGNYKIRVDEAGDDDKFVLLDFGATREFAPRFLGAYYDTVAGAFEYDQDKLIDGAIGISLLRRDSPQQVFDDFAKVGMLIIEPFTKEPPAEFATADHQYKWGESDLFWRVSRAVQDAAISRWFRIPPREIVFLHRRLGGVFVLMSVLDAEYNAHDMLAHYLYQEHGRIRPDAGSEASKDDV</sequence>